<organism evidence="1 2">
    <name type="scientific">Cichorium intybus</name>
    <name type="common">Chicory</name>
    <dbReference type="NCBI Taxonomy" id="13427"/>
    <lineage>
        <taxon>Eukaryota</taxon>
        <taxon>Viridiplantae</taxon>
        <taxon>Streptophyta</taxon>
        <taxon>Embryophyta</taxon>
        <taxon>Tracheophyta</taxon>
        <taxon>Spermatophyta</taxon>
        <taxon>Magnoliopsida</taxon>
        <taxon>eudicotyledons</taxon>
        <taxon>Gunneridae</taxon>
        <taxon>Pentapetalae</taxon>
        <taxon>asterids</taxon>
        <taxon>campanulids</taxon>
        <taxon>Asterales</taxon>
        <taxon>Asteraceae</taxon>
        <taxon>Cichorioideae</taxon>
        <taxon>Cichorieae</taxon>
        <taxon>Cichoriinae</taxon>
        <taxon>Cichorium</taxon>
    </lineage>
</organism>
<sequence>MVEALEGKVEVLLASDDGNKAFGVEFLGPGFDWRSNGVRFEEVGFGFDSGEKIRICITPTVTYTLSKQESINNGQLTFIPLQRFHFENFITSLRT</sequence>
<evidence type="ECO:0000313" key="1">
    <source>
        <dbReference type="EMBL" id="KAI3778396.1"/>
    </source>
</evidence>
<reference evidence="1 2" key="2">
    <citation type="journal article" date="2022" name="Mol. Ecol. Resour.">
        <title>The genomes of chicory, endive, great burdock and yacon provide insights into Asteraceae paleo-polyploidization history and plant inulin production.</title>
        <authorList>
            <person name="Fan W."/>
            <person name="Wang S."/>
            <person name="Wang H."/>
            <person name="Wang A."/>
            <person name="Jiang F."/>
            <person name="Liu H."/>
            <person name="Zhao H."/>
            <person name="Xu D."/>
            <person name="Zhang Y."/>
        </authorList>
    </citation>
    <scope>NUCLEOTIDE SEQUENCE [LARGE SCALE GENOMIC DNA]</scope>
    <source>
        <strain evidence="2">cv. Punajuju</strain>
        <tissue evidence="1">Leaves</tissue>
    </source>
</reference>
<name>A0ACB9G5M2_CICIN</name>
<comment type="caution">
    <text evidence="1">The sequence shown here is derived from an EMBL/GenBank/DDBJ whole genome shotgun (WGS) entry which is preliminary data.</text>
</comment>
<keyword evidence="2" id="KW-1185">Reference proteome</keyword>
<dbReference type="Proteomes" id="UP001055811">
    <property type="component" value="Linkage Group LG02"/>
</dbReference>
<evidence type="ECO:0000313" key="2">
    <source>
        <dbReference type="Proteomes" id="UP001055811"/>
    </source>
</evidence>
<gene>
    <name evidence="1" type="ORF">L2E82_07658</name>
</gene>
<dbReference type="EMBL" id="CM042010">
    <property type="protein sequence ID" value="KAI3778396.1"/>
    <property type="molecule type" value="Genomic_DNA"/>
</dbReference>
<reference evidence="2" key="1">
    <citation type="journal article" date="2022" name="Mol. Ecol. Resour.">
        <title>The genomes of chicory, endive, great burdock and yacon provide insights into Asteraceae palaeo-polyploidization history and plant inulin production.</title>
        <authorList>
            <person name="Fan W."/>
            <person name="Wang S."/>
            <person name="Wang H."/>
            <person name="Wang A."/>
            <person name="Jiang F."/>
            <person name="Liu H."/>
            <person name="Zhao H."/>
            <person name="Xu D."/>
            <person name="Zhang Y."/>
        </authorList>
    </citation>
    <scope>NUCLEOTIDE SEQUENCE [LARGE SCALE GENOMIC DNA]</scope>
    <source>
        <strain evidence="2">cv. Punajuju</strain>
    </source>
</reference>
<protein>
    <submittedName>
        <fullName evidence="1">Uncharacterized protein</fullName>
    </submittedName>
</protein>
<proteinExistence type="predicted"/>
<accession>A0ACB9G5M2</accession>